<gene>
    <name evidence="2" type="ORF">EHQ24_15180</name>
</gene>
<comment type="caution">
    <text evidence="2">The sequence shown here is derived from an EMBL/GenBank/DDBJ whole genome shotgun (WGS) entry which is preliminary data.</text>
</comment>
<evidence type="ECO:0000313" key="3">
    <source>
        <dbReference type="Proteomes" id="UP000298009"/>
    </source>
</evidence>
<sequence length="192" mass="22536">MRNLLNPMEKCQKCNVELNPIKTNYGKLIICNNCFGHYYSENTLELLFNGSTWQSEKNTSKVSKSKLECPKCKDKMRLHRFSKNYNSVEIDICSNCKILWLDYNEIEDLKLNSLETRNLITNSKNRISNSEINYILNITKLDAKLKEAKTINKINEEAIKFSKIHHYDSVMHTSVFNAFDIVTFFKTIFKKE</sequence>
<dbReference type="OrthoDB" id="331017at2"/>
<evidence type="ECO:0000313" key="2">
    <source>
        <dbReference type="EMBL" id="TGK82579.1"/>
    </source>
</evidence>
<dbReference type="EMBL" id="RQFK01000026">
    <property type="protein sequence ID" value="TGK82579.1"/>
    <property type="molecule type" value="Genomic_DNA"/>
</dbReference>
<evidence type="ECO:0000259" key="1">
    <source>
        <dbReference type="Pfam" id="PF13453"/>
    </source>
</evidence>
<feature type="domain" description="Transcription factor zinc-finger" evidence="1">
    <location>
        <begin position="69"/>
        <end position="110"/>
    </location>
</feature>
<keyword evidence="3" id="KW-1185">Reference proteome</keyword>
<dbReference type="Proteomes" id="UP000298009">
    <property type="component" value="Unassembled WGS sequence"/>
</dbReference>
<proteinExistence type="predicted"/>
<name>A0A4R9IAK5_9LEPT</name>
<dbReference type="AlphaFoldDB" id="A0A4R9IAK5"/>
<organism evidence="2 3">
    <name type="scientific">Leptospira noumeaensis</name>
    <dbReference type="NCBI Taxonomy" id="2484964"/>
    <lineage>
        <taxon>Bacteria</taxon>
        <taxon>Pseudomonadati</taxon>
        <taxon>Spirochaetota</taxon>
        <taxon>Spirochaetia</taxon>
        <taxon>Leptospirales</taxon>
        <taxon>Leptospiraceae</taxon>
        <taxon>Leptospira</taxon>
    </lineage>
</organism>
<dbReference type="Pfam" id="PF13453">
    <property type="entry name" value="Zn_ribbon_TFIIB"/>
    <property type="match status" value="1"/>
</dbReference>
<protein>
    <recommendedName>
        <fullName evidence="1">Transcription factor zinc-finger domain-containing protein</fullName>
    </recommendedName>
</protein>
<reference evidence="2" key="1">
    <citation type="journal article" date="2019" name="PLoS Negl. Trop. Dis.">
        <title>Revisiting the worldwide diversity of Leptospira species in the environment.</title>
        <authorList>
            <person name="Vincent A.T."/>
            <person name="Schiettekatte O."/>
            <person name="Bourhy P."/>
            <person name="Veyrier F.J."/>
            <person name="Picardeau M."/>
        </authorList>
    </citation>
    <scope>NUCLEOTIDE SEQUENCE [LARGE SCALE GENOMIC DNA]</scope>
    <source>
        <strain evidence="2">201800287</strain>
    </source>
</reference>
<accession>A0A4R9IAK5</accession>
<dbReference type="InterPro" id="IPR027392">
    <property type="entry name" value="TF_Znf"/>
</dbReference>